<reference evidence="1" key="2">
    <citation type="journal article" date="2015" name="Fish Shellfish Immunol.">
        <title>Early steps in the European eel (Anguilla anguilla)-Vibrio vulnificus interaction in the gills: Role of the RtxA13 toxin.</title>
        <authorList>
            <person name="Callol A."/>
            <person name="Pajuelo D."/>
            <person name="Ebbesson L."/>
            <person name="Teles M."/>
            <person name="MacKenzie S."/>
            <person name="Amaro C."/>
        </authorList>
    </citation>
    <scope>NUCLEOTIDE SEQUENCE</scope>
</reference>
<dbReference type="EMBL" id="GBXM01003913">
    <property type="protein sequence ID" value="JAI04665.1"/>
    <property type="molecule type" value="Transcribed_RNA"/>
</dbReference>
<name>A0A0E9XPT4_ANGAN</name>
<protein>
    <submittedName>
        <fullName evidence="1">Uncharacterized protein</fullName>
    </submittedName>
</protein>
<accession>A0A0E9XPT4</accession>
<proteinExistence type="predicted"/>
<reference evidence="1" key="1">
    <citation type="submission" date="2014-11" db="EMBL/GenBank/DDBJ databases">
        <authorList>
            <person name="Amaro Gonzalez C."/>
        </authorList>
    </citation>
    <scope>NUCLEOTIDE SEQUENCE</scope>
</reference>
<evidence type="ECO:0000313" key="1">
    <source>
        <dbReference type="EMBL" id="JAI04665.1"/>
    </source>
</evidence>
<organism evidence="1">
    <name type="scientific">Anguilla anguilla</name>
    <name type="common">European freshwater eel</name>
    <name type="synonym">Muraena anguilla</name>
    <dbReference type="NCBI Taxonomy" id="7936"/>
    <lineage>
        <taxon>Eukaryota</taxon>
        <taxon>Metazoa</taxon>
        <taxon>Chordata</taxon>
        <taxon>Craniata</taxon>
        <taxon>Vertebrata</taxon>
        <taxon>Euteleostomi</taxon>
        <taxon>Actinopterygii</taxon>
        <taxon>Neopterygii</taxon>
        <taxon>Teleostei</taxon>
        <taxon>Anguilliformes</taxon>
        <taxon>Anguillidae</taxon>
        <taxon>Anguilla</taxon>
    </lineage>
</organism>
<dbReference type="AlphaFoldDB" id="A0A0E9XPT4"/>
<sequence>MSIAFKLIFTFALFSCLFTTWYHPEYSLKCVLPGTTLVCPAYCISGCVRVSTLLLTQGM</sequence>